<gene>
    <name evidence="16" type="primary">uvrB</name>
    <name evidence="16" type="ORF">NCTC10132_00011</name>
</gene>
<dbReference type="RefSeq" id="WP_170128411.1">
    <property type="nucleotide sequence ID" value="NZ_LS991951.1"/>
</dbReference>
<evidence type="ECO:0000256" key="7">
    <source>
        <dbReference type="ARBA" id="ARBA00022840"/>
    </source>
</evidence>
<dbReference type="Gene3D" id="3.40.50.300">
    <property type="entry name" value="P-loop containing nucleotide triphosphate hydrolases"/>
    <property type="match status" value="3"/>
</dbReference>
<keyword evidence="3" id="KW-0963">Cytoplasm</keyword>
<dbReference type="InterPro" id="IPR027417">
    <property type="entry name" value="P-loop_NTPase"/>
</dbReference>
<dbReference type="EMBL" id="LS991951">
    <property type="protein sequence ID" value="SYV96681.1"/>
    <property type="molecule type" value="Genomic_DNA"/>
</dbReference>
<organism evidence="16 17">
    <name type="scientific">Mycoplasmopsis edwardii</name>
    <dbReference type="NCBI Taxonomy" id="53558"/>
    <lineage>
        <taxon>Bacteria</taxon>
        <taxon>Bacillati</taxon>
        <taxon>Mycoplasmatota</taxon>
        <taxon>Mycoplasmoidales</taxon>
        <taxon>Metamycoplasmataceae</taxon>
        <taxon>Mycoplasmopsis</taxon>
    </lineage>
</organism>
<evidence type="ECO:0000259" key="13">
    <source>
        <dbReference type="PROSITE" id="PS50151"/>
    </source>
</evidence>
<dbReference type="KEGG" id="medw:NCTC10132_00011"/>
<keyword evidence="4" id="KW-0547">Nucleotide-binding</keyword>
<dbReference type="GO" id="GO:0004518">
    <property type="term" value="F:nuclease activity"/>
    <property type="evidence" value="ECO:0007669"/>
    <property type="project" value="UniProtKB-KW"/>
</dbReference>
<dbReference type="SUPFAM" id="SSF46600">
    <property type="entry name" value="C-terminal UvrC-binding domain of UvrB"/>
    <property type="match status" value="1"/>
</dbReference>
<dbReference type="PROSITE" id="PS51192">
    <property type="entry name" value="HELICASE_ATP_BIND_1"/>
    <property type="match status" value="1"/>
</dbReference>
<dbReference type="GO" id="GO:0009380">
    <property type="term" value="C:excinuclease repair complex"/>
    <property type="evidence" value="ECO:0007669"/>
    <property type="project" value="InterPro"/>
</dbReference>
<protein>
    <recommendedName>
        <fullName evidence="11 12">UvrABC system protein B</fullName>
    </recommendedName>
</protein>
<keyword evidence="12" id="KW-0742">SOS response</keyword>
<evidence type="ECO:0000313" key="17">
    <source>
        <dbReference type="Proteomes" id="UP000257559"/>
    </source>
</evidence>
<dbReference type="PANTHER" id="PTHR24029">
    <property type="entry name" value="UVRABC SYSTEM PROTEIN B"/>
    <property type="match status" value="1"/>
</dbReference>
<evidence type="ECO:0000256" key="9">
    <source>
        <dbReference type="ARBA" id="ARBA00023204"/>
    </source>
</evidence>
<proteinExistence type="inferred from homology"/>
<keyword evidence="6 12" id="KW-0228">DNA excision</keyword>
<comment type="similarity">
    <text evidence="2 12">Belongs to the UvrB family.</text>
</comment>
<dbReference type="Pfam" id="PF17757">
    <property type="entry name" value="UvrB_inter"/>
    <property type="match status" value="1"/>
</dbReference>
<dbReference type="InterPro" id="IPR036876">
    <property type="entry name" value="UVR_dom_sf"/>
</dbReference>
<evidence type="ECO:0000256" key="8">
    <source>
        <dbReference type="ARBA" id="ARBA00022881"/>
    </source>
</evidence>
<reference evidence="17" key="1">
    <citation type="submission" date="2018-06" db="EMBL/GenBank/DDBJ databases">
        <authorList>
            <consortium name="Pathogen Informatics"/>
        </authorList>
    </citation>
    <scope>NUCLEOTIDE SEQUENCE [LARGE SCALE GENOMIC DNA]</scope>
    <source>
        <strain evidence="17">NCTC10132</strain>
    </source>
</reference>
<dbReference type="Pfam" id="PF04851">
    <property type="entry name" value="ResIII"/>
    <property type="match status" value="1"/>
</dbReference>
<evidence type="ECO:0000256" key="12">
    <source>
        <dbReference type="RuleBase" id="RU003587"/>
    </source>
</evidence>
<dbReference type="CDD" id="cd17916">
    <property type="entry name" value="DEXHc_UvrB"/>
    <property type="match status" value="1"/>
</dbReference>
<name>A0A3B0Q8D3_9BACT</name>
<keyword evidence="7" id="KW-0067">ATP-binding</keyword>
<dbReference type="InterPro" id="IPR014001">
    <property type="entry name" value="Helicase_ATP-bd"/>
</dbReference>
<dbReference type="GO" id="GO:0006289">
    <property type="term" value="P:nucleotide-excision repair"/>
    <property type="evidence" value="ECO:0007669"/>
    <property type="project" value="InterPro"/>
</dbReference>
<dbReference type="SUPFAM" id="SSF52540">
    <property type="entry name" value="P-loop containing nucleoside triphosphate hydrolases"/>
    <property type="match status" value="2"/>
</dbReference>
<evidence type="ECO:0000256" key="2">
    <source>
        <dbReference type="ARBA" id="ARBA00008533"/>
    </source>
</evidence>
<dbReference type="PANTHER" id="PTHR24029:SF0">
    <property type="entry name" value="UVRABC SYSTEM PROTEIN B"/>
    <property type="match status" value="1"/>
</dbReference>
<dbReference type="AlphaFoldDB" id="A0A3B0Q8D3"/>
<feature type="domain" description="UVR" evidence="13">
    <location>
        <begin position="622"/>
        <end position="657"/>
    </location>
</feature>
<dbReference type="Gene3D" id="4.10.860.10">
    <property type="entry name" value="UVR domain"/>
    <property type="match status" value="1"/>
</dbReference>
<dbReference type="Pfam" id="PF12344">
    <property type="entry name" value="UvrB"/>
    <property type="match status" value="1"/>
</dbReference>
<evidence type="ECO:0000313" key="16">
    <source>
        <dbReference type="EMBL" id="SYV96681.1"/>
    </source>
</evidence>
<comment type="subcellular location">
    <subcellularLocation>
        <location evidence="1 12">Cytoplasm</location>
    </subcellularLocation>
</comment>
<dbReference type="InterPro" id="IPR001650">
    <property type="entry name" value="Helicase_C-like"/>
</dbReference>
<dbReference type="GO" id="GO:0009432">
    <property type="term" value="P:SOS response"/>
    <property type="evidence" value="ECO:0007669"/>
    <property type="project" value="UniProtKB-KW"/>
</dbReference>
<dbReference type="InterPro" id="IPR004807">
    <property type="entry name" value="UvrB"/>
</dbReference>
<dbReference type="SMART" id="SM00490">
    <property type="entry name" value="HELICc"/>
    <property type="match status" value="1"/>
</dbReference>
<dbReference type="PROSITE" id="PS50151">
    <property type="entry name" value="UVR"/>
    <property type="match status" value="1"/>
</dbReference>
<dbReference type="Proteomes" id="UP000257559">
    <property type="component" value="Chromosome"/>
</dbReference>
<keyword evidence="9 12" id="KW-0234">DNA repair</keyword>
<comment type="subunit">
    <text evidence="10 12">Forms a heterotetramer with UvrA during the search for lesions. Interacts with UvrC in an incision complex.</text>
</comment>
<evidence type="ECO:0000256" key="10">
    <source>
        <dbReference type="ARBA" id="ARBA00026033"/>
    </source>
</evidence>
<sequence length="659" mass="76108">MKIFKLNSEYKPSGHQPEAIEFLTKGIKTNQEHQVLHGVTGSGKTFTIANIIENFDRPVLILSHNKTLASQLYSELKGFFPENAVEYYISYFDYFRPEAYISSTDTYIEKDSKTNQQIEILRMSTINSLLTRKDVIVVASVSAIYGALNPEIYAESFFRFFKTQEISIKDFARKLINIKYERNDIAPLPGQFTIKGDSVLIRPADSEESAIRVDFFGDEIEEISLVDALTKDVQKTFSNYVLSPGDAYATDNSVYDNIIPLIEEELKEQLDKFQKENKLLESQRLSQRVKNDIEDMREFRMCKGIENYSMYLDGRTFGDRPYTLLDYFPKDSLIFIDESHLTIPQLNAMISGDQSRKNSLVNYGFRLPSTLENRPLYLKEFEEEFSFKKIYVSATPAEYEINKSQENIFKMFVRPTGLMDPKITIKPTKNQIDDIYETIIKQRENNARTIILTTTKESSEKLSEYMQKRNVKAAYIHSEHTIFQRNEIIRKLRLGFYEIVIGINLLREGIDIPEVSKVIILDADKGGFMRSETNLIQIVGRASRNAQGEAILYADTISAAMQKCIDDNEYKRKIQSEYNKAHNIEPKTIIKKIPDIIEGRDILNAVDLIISKKQKTKSVNKEKIIEDLTKQMLKAAKERDYTRAQEIKDLIFELESEGK</sequence>
<dbReference type="GO" id="GO:0003677">
    <property type="term" value="F:DNA binding"/>
    <property type="evidence" value="ECO:0007669"/>
    <property type="project" value="InterPro"/>
</dbReference>
<evidence type="ECO:0000259" key="15">
    <source>
        <dbReference type="PROSITE" id="PS51194"/>
    </source>
</evidence>
<dbReference type="NCBIfam" id="NF003673">
    <property type="entry name" value="PRK05298.1"/>
    <property type="match status" value="1"/>
</dbReference>
<evidence type="ECO:0000256" key="6">
    <source>
        <dbReference type="ARBA" id="ARBA00022769"/>
    </source>
</evidence>
<dbReference type="GO" id="GO:0005524">
    <property type="term" value="F:ATP binding"/>
    <property type="evidence" value="ECO:0007669"/>
    <property type="project" value="UniProtKB-KW"/>
</dbReference>
<accession>A0A3B0Q8D3</accession>
<dbReference type="InterPro" id="IPR041471">
    <property type="entry name" value="UvrB_inter"/>
</dbReference>
<evidence type="ECO:0000259" key="14">
    <source>
        <dbReference type="PROSITE" id="PS51192"/>
    </source>
</evidence>
<evidence type="ECO:0000256" key="5">
    <source>
        <dbReference type="ARBA" id="ARBA00022763"/>
    </source>
</evidence>
<feature type="domain" description="Helicase ATP-binding" evidence="14">
    <location>
        <begin position="25"/>
        <end position="182"/>
    </location>
</feature>
<evidence type="ECO:0000256" key="3">
    <source>
        <dbReference type="ARBA" id="ARBA00022490"/>
    </source>
</evidence>
<evidence type="ECO:0000256" key="1">
    <source>
        <dbReference type="ARBA" id="ARBA00004496"/>
    </source>
</evidence>
<dbReference type="NCBIfam" id="TIGR00631">
    <property type="entry name" value="uvrb"/>
    <property type="match status" value="1"/>
</dbReference>
<dbReference type="InterPro" id="IPR001943">
    <property type="entry name" value="UVR_dom"/>
</dbReference>
<dbReference type="InterPro" id="IPR024759">
    <property type="entry name" value="UvrB_YAD/RRR_dom"/>
</dbReference>
<keyword evidence="5 12" id="KW-0227">DNA damage</keyword>
<dbReference type="GO" id="GO:0005737">
    <property type="term" value="C:cytoplasm"/>
    <property type="evidence" value="ECO:0007669"/>
    <property type="project" value="UniProtKB-SubCell"/>
</dbReference>
<dbReference type="GO" id="GO:0016887">
    <property type="term" value="F:ATP hydrolysis activity"/>
    <property type="evidence" value="ECO:0007669"/>
    <property type="project" value="InterPro"/>
</dbReference>
<dbReference type="InterPro" id="IPR006935">
    <property type="entry name" value="Helicase/UvrB_N"/>
</dbReference>
<evidence type="ECO:0000256" key="4">
    <source>
        <dbReference type="ARBA" id="ARBA00022741"/>
    </source>
</evidence>
<dbReference type="SMART" id="SM00487">
    <property type="entry name" value="DEXDc"/>
    <property type="match status" value="1"/>
</dbReference>
<keyword evidence="8 12" id="KW-0267">Excision nuclease</keyword>
<keyword evidence="17" id="KW-1185">Reference proteome</keyword>
<feature type="domain" description="Helicase C-terminal" evidence="15">
    <location>
        <begin position="431"/>
        <end position="597"/>
    </location>
</feature>
<dbReference type="PROSITE" id="PS51194">
    <property type="entry name" value="HELICASE_CTER"/>
    <property type="match status" value="1"/>
</dbReference>
<dbReference type="Pfam" id="PF00271">
    <property type="entry name" value="Helicase_C"/>
    <property type="match status" value="1"/>
</dbReference>
<evidence type="ECO:0000256" key="11">
    <source>
        <dbReference type="ARBA" id="ARBA00029504"/>
    </source>
</evidence>
<dbReference type="Pfam" id="PF02151">
    <property type="entry name" value="UVR"/>
    <property type="match status" value="1"/>
</dbReference>